<sequence>MTTKKFTQILRKHYNKEVSVKGIKYGYFSPKREKITAMFVEDGIKPTFWEEVKNGWYRTQKLKEKSQKAKK</sequence>
<dbReference type="Proteomes" id="UP000011782">
    <property type="component" value="Unassembled WGS sequence"/>
</dbReference>
<dbReference type="STRING" id="1073353.H740_04470"/>
<comment type="caution">
    <text evidence="1">The sequence shown here is derived from an EMBL/GenBank/DDBJ whole genome shotgun (WGS) entry which is preliminary data.</text>
</comment>
<dbReference type="EMBL" id="AOTD01000113">
    <property type="protein sequence ID" value="EMG30861.1"/>
    <property type="molecule type" value="Genomic_DNA"/>
</dbReference>
<accession>M3IL63</accession>
<name>M3IL63_9BACT</name>
<dbReference type="PATRIC" id="fig|1073353.3.peg.961"/>
<protein>
    <submittedName>
        <fullName evidence="1">Uncharacterized protein</fullName>
    </submittedName>
</protein>
<organism evidence="1 2">
    <name type="scientific">Campylobacter showae CC57C</name>
    <dbReference type="NCBI Taxonomy" id="1073353"/>
    <lineage>
        <taxon>Bacteria</taxon>
        <taxon>Pseudomonadati</taxon>
        <taxon>Campylobacterota</taxon>
        <taxon>Epsilonproteobacteria</taxon>
        <taxon>Campylobacterales</taxon>
        <taxon>Campylobacteraceae</taxon>
        <taxon>Campylobacter</taxon>
    </lineage>
</organism>
<reference evidence="1 2" key="1">
    <citation type="submission" date="2013-02" db="EMBL/GenBank/DDBJ databases">
        <title>Co-occurrence of anaerobic bacteria in colorectal carcinomas.</title>
        <authorList>
            <person name="Holt R.A."/>
            <person name="Warren R.L."/>
            <person name="Allen-Vercoe E."/>
            <person name="Pleasance S."/>
            <person name="Freeman D.J."/>
            <person name="Watson P."/>
            <person name="Moore R."/>
            <person name="Cochrane K."/>
        </authorList>
    </citation>
    <scope>NUCLEOTIDE SEQUENCE [LARGE SCALE GENOMIC DNA]</scope>
    <source>
        <strain evidence="1 2">CC57C</strain>
    </source>
</reference>
<proteinExistence type="predicted"/>
<gene>
    <name evidence="1" type="ORF">H740_04470</name>
</gene>
<evidence type="ECO:0000313" key="1">
    <source>
        <dbReference type="EMBL" id="EMG30861.1"/>
    </source>
</evidence>
<dbReference type="AlphaFoldDB" id="M3IL63"/>
<evidence type="ECO:0000313" key="2">
    <source>
        <dbReference type="Proteomes" id="UP000011782"/>
    </source>
</evidence>